<reference evidence="1 2" key="1">
    <citation type="submission" date="2015-05" db="EMBL/GenBank/DDBJ databases">
        <title>Critical biogeochemical functions in the subsurface are associated with bacteria from new phyla and little studied lineages.</title>
        <authorList>
            <person name="Hug L.A."/>
            <person name="Thomas B.C."/>
            <person name="Sharon I."/>
            <person name="Brown C.T."/>
            <person name="Sharma R."/>
            <person name="Hettich R.L."/>
            <person name="Wilkins M.J."/>
            <person name="Williams K.H."/>
            <person name="Singh A."/>
            <person name="Banfield J.F."/>
        </authorList>
    </citation>
    <scope>NUCLEOTIDE SEQUENCE [LARGE SCALE GENOMIC DNA]</scope>
    <source>
        <strain evidence="1">CSP1-7</strain>
    </source>
</reference>
<organism evidence="1 2">
    <name type="scientific">candidate division WWE3 bacterium CSP1-7</name>
    <dbReference type="NCBI Taxonomy" id="1576480"/>
    <lineage>
        <taxon>Bacteria</taxon>
        <taxon>Katanobacteria</taxon>
    </lineage>
</organism>
<evidence type="ECO:0000313" key="2">
    <source>
        <dbReference type="Proteomes" id="UP000051297"/>
    </source>
</evidence>
<dbReference type="Proteomes" id="UP000051297">
    <property type="component" value="Unassembled WGS sequence"/>
</dbReference>
<evidence type="ECO:0000313" key="1">
    <source>
        <dbReference type="EMBL" id="KRT67741.1"/>
    </source>
</evidence>
<dbReference type="AlphaFoldDB" id="A0A0T5ZY71"/>
<proteinExistence type="predicted"/>
<gene>
    <name evidence="1" type="ORF">XU08_C0001G0151</name>
</gene>
<sequence>MPVWLILPVAIGATFVSKLFARRYQVFRSCSKEHHLGLVTLTHHAKVSCDVALWVANHALELWDKLGVYFPEETTEPFELDVIWNPHRSMGFKPNHTSRARINMAWFFIDVNHSDSQEQDLRGTIAEELHHIVRYRERGEEEPYQFRPVHEDGHFGAVLYYSMNEFEYAALRFCVQATGNRFDLLREVEEYRKATGREV</sequence>
<name>A0A0T5ZY71_UNCKA</name>
<accession>A0A0T5ZY71</accession>
<dbReference type="EMBL" id="LDXK01000001">
    <property type="protein sequence ID" value="KRT67741.1"/>
    <property type="molecule type" value="Genomic_DNA"/>
</dbReference>
<protein>
    <submittedName>
        <fullName evidence="1">Uncharacterized protein</fullName>
    </submittedName>
</protein>
<comment type="caution">
    <text evidence="1">The sequence shown here is derived from an EMBL/GenBank/DDBJ whole genome shotgun (WGS) entry which is preliminary data.</text>
</comment>